<dbReference type="Proteomes" id="UP000594220">
    <property type="component" value="Unplaced"/>
</dbReference>
<dbReference type="GO" id="GO:0005178">
    <property type="term" value="F:integrin binding"/>
    <property type="evidence" value="ECO:0007669"/>
    <property type="project" value="TreeGrafter"/>
</dbReference>
<evidence type="ECO:0000313" key="18">
    <source>
        <dbReference type="Ensembl" id="ENSCPRP00005019280.1"/>
    </source>
</evidence>
<dbReference type="InterPro" id="IPR013519">
    <property type="entry name" value="Int_alpha_beta-p"/>
</dbReference>
<keyword evidence="9 13" id="KW-0472">Membrane</keyword>
<dbReference type="GeneTree" id="ENSGT00940000158443"/>
<evidence type="ECO:0000313" key="19">
    <source>
        <dbReference type="Proteomes" id="UP000594220"/>
    </source>
</evidence>
<reference evidence="18" key="1">
    <citation type="submission" date="2025-08" db="UniProtKB">
        <authorList>
            <consortium name="Ensembl"/>
        </authorList>
    </citation>
    <scope>IDENTIFICATION</scope>
</reference>
<dbReference type="SUPFAM" id="SSF69179">
    <property type="entry name" value="Integrin domains"/>
    <property type="match status" value="3"/>
</dbReference>
<dbReference type="GO" id="GO:0007229">
    <property type="term" value="P:integrin-mediated signaling pathway"/>
    <property type="evidence" value="ECO:0007669"/>
    <property type="project" value="UniProtKB-KW"/>
</dbReference>
<evidence type="ECO:0000256" key="2">
    <source>
        <dbReference type="ARBA" id="ARBA00008054"/>
    </source>
</evidence>
<dbReference type="GO" id="GO:0003366">
    <property type="term" value="P:cell-matrix adhesion involved in ameboidal cell migration"/>
    <property type="evidence" value="ECO:0007669"/>
    <property type="project" value="Ensembl"/>
</dbReference>
<evidence type="ECO:0000256" key="6">
    <source>
        <dbReference type="ARBA" id="ARBA00022889"/>
    </source>
</evidence>
<feature type="transmembrane region" description="Helical" evidence="13">
    <location>
        <begin position="921"/>
        <end position="943"/>
    </location>
</feature>
<dbReference type="InterPro" id="IPR013649">
    <property type="entry name" value="Integrin_alpha_Ig-like_1"/>
</dbReference>
<protein>
    <submittedName>
        <fullName evidence="18">Integrin subunit alpha 4</fullName>
    </submittedName>
</protein>
<dbReference type="GO" id="GO:0043113">
    <property type="term" value="P:receptor clustering"/>
    <property type="evidence" value="ECO:0007669"/>
    <property type="project" value="Ensembl"/>
</dbReference>
<evidence type="ECO:0000259" key="17">
    <source>
        <dbReference type="Pfam" id="PF20806"/>
    </source>
</evidence>
<evidence type="ECO:0000259" key="15">
    <source>
        <dbReference type="Pfam" id="PF08441"/>
    </source>
</evidence>
<dbReference type="InterPro" id="IPR000413">
    <property type="entry name" value="Integrin_alpha"/>
</dbReference>
<dbReference type="GO" id="GO:1905564">
    <property type="term" value="P:positive regulation of vascular endothelial cell proliferation"/>
    <property type="evidence" value="ECO:0007669"/>
    <property type="project" value="Ensembl"/>
</dbReference>
<keyword evidence="5" id="KW-0677">Repeat</keyword>
<dbReference type="SUPFAM" id="SSF69318">
    <property type="entry name" value="Integrin alpha N-terminal domain"/>
    <property type="match status" value="1"/>
</dbReference>
<dbReference type="Pfam" id="PF08441">
    <property type="entry name" value="Integrin_A_Ig_1"/>
    <property type="match status" value="1"/>
</dbReference>
<feature type="repeat" description="FG-GAP" evidence="12">
    <location>
        <begin position="277"/>
        <end position="336"/>
    </location>
</feature>
<evidence type="ECO:0000256" key="1">
    <source>
        <dbReference type="ARBA" id="ARBA00004479"/>
    </source>
</evidence>
<evidence type="ECO:0000259" key="16">
    <source>
        <dbReference type="Pfam" id="PF20805"/>
    </source>
</evidence>
<evidence type="ECO:0000256" key="8">
    <source>
        <dbReference type="ARBA" id="ARBA00023037"/>
    </source>
</evidence>
<dbReference type="PROSITE" id="PS00242">
    <property type="entry name" value="INTEGRIN_ALPHA"/>
    <property type="match status" value="1"/>
</dbReference>
<dbReference type="GO" id="GO:0034668">
    <property type="term" value="C:integrin alpha4-beta1 complex"/>
    <property type="evidence" value="ECO:0007669"/>
    <property type="project" value="Ensembl"/>
</dbReference>
<dbReference type="SMART" id="SM00191">
    <property type="entry name" value="Int_alpha"/>
    <property type="match status" value="4"/>
</dbReference>
<dbReference type="GO" id="GO:2000353">
    <property type="term" value="P:positive regulation of endothelial cell apoptotic process"/>
    <property type="evidence" value="ECO:0007669"/>
    <property type="project" value="Ensembl"/>
</dbReference>
<dbReference type="GO" id="GO:0050901">
    <property type="term" value="P:leukocyte tethering or rolling"/>
    <property type="evidence" value="ECO:0007669"/>
    <property type="project" value="Ensembl"/>
</dbReference>
<dbReference type="InterPro" id="IPR048285">
    <property type="entry name" value="Integrin_alpha_Ig-like_2"/>
</dbReference>
<proteinExistence type="inferred from homology"/>
<dbReference type="GO" id="GO:0034113">
    <property type="term" value="P:heterotypic cell-cell adhesion"/>
    <property type="evidence" value="ECO:0007669"/>
    <property type="project" value="Ensembl"/>
</dbReference>
<dbReference type="Pfam" id="PF20806">
    <property type="entry name" value="Integrin_A_Ig_3"/>
    <property type="match status" value="1"/>
</dbReference>
<dbReference type="Gene3D" id="2.130.10.130">
    <property type="entry name" value="Integrin alpha, N-terminal"/>
    <property type="match status" value="1"/>
</dbReference>
<dbReference type="Gene3D" id="2.60.40.1530">
    <property type="entry name" value="ntegrin, alpha v. Chain A, domain 4"/>
    <property type="match status" value="1"/>
</dbReference>
<evidence type="ECO:0000256" key="5">
    <source>
        <dbReference type="ARBA" id="ARBA00022737"/>
    </source>
</evidence>
<feature type="compositionally biased region" description="Basic and acidic residues" evidence="14">
    <location>
        <begin position="969"/>
        <end position="979"/>
    </location>
</feature>
<dbReference type="PROSITE" id="PS51470">
    <property type="entry name" value="FG_GAP"/>
    <property type="match status" value="4"/>
</dbReference>
<evidence type="ECO:0000256" key="7">
    <source>
        <dbReference type="ARBA" id="ARBA00022989"/>
    </source>
</evidence>
<evidence type="ECO:0000256" key="3">
    <source>
        <dbReference type="ARBA" id="ARBA00022692"/>
    </source>
</evidence>
<feature type="region of interest" description="Disordered" evidence="14">
    <location>
        <begin position="959"/>
        <end position="979"/>
    </location>
</feature>
<dbReference type="GO" id="GO:0019960">
    <property type="term" value="F:C-X3-C chemokine binding"/>
    <property type="evidence" value="ECO:0007669"/>
    <property type="project" value="Ensembl"/>
</dbReference>
<dbReference type="GO" id="GO:0035987">
    <property type="term" value="P:endodermal cell differentiation"/>
    <property type="evidence" value="ECO:0007669"/>
    <property type="project" value="Ensembl"/>
</dbReference>
<keyword evidence="10 13" id="KW-0675">Receptor</keyword>
<dbReference type="InterPro" id="IPR013517">
    <property type="entry name" value="FG-GAP"/>
</dbReference>
<evidence type="ECO:0000256" key="14">
    <source>
        <dbReference type="SAM" id="MobiDB-lite"/>
    </source>
</evidence>
<dbReference type="PANTHER" id="PTHR23220:SF78">
    <property type="entry name" value="INTEGRIN ALPHA-4"/>
    <property type="match status" value="1"/>
</dbReference>
<evidence type="ECO:0000256" key="13">
    <source>
        <dbReference type="RuleBase" id="RU003762"/>
    </source>
</evidence>
<feature type="domain" description="Integrin alpha third immunoglobulin-like" evidence="17">
    <location>
        <begin position="826"/>
        <end position="900"/>
    </location>
</feature>
<dbReference type="InterPro" id="IPR028994">
    <property type="entry name" value="Integrin_alpha_N"/>
</dbReference>
<feature type="domain" description="Integrin alpha first immunoglubulin-like" evidence="15">
    <location>
        <begin position="448"/>
        <end position="607"/>
    </location>
</feature>
<dbReference type="InterPro" id="IPR018184">
    <property type="entry name" value="Integrin_alpha_C_CS"/>
</dbReference>
<dbReference type="GO" id="GO:1904646">
    <property type="term" value="P:cellular response to amyloid-beta"/>
    <property type="evidence" value="ECO:0007669"/>
    <property type="project" value="Ensembl"/>
</dbReference>
<evidence type="ECO:0000256" key="10">
    <source>
        <dbReference type="ARBA" id="ARBA00023170"/>
    </source>
</evidence>
<name>A0A7M4F477_CROPO</name>
<evidence type="ECO:0000256" key="4">
    <source>
        <dbReference type="ARBA" id="ARBA00022729"/>
    </source>
</evidence>
<dbReference type="GO" id="GO:0033631">
    <property type="term" value="P:cell-cell adhesion mediated by integrin"/>
    <property type="evidence" value="ECO:0007669"/>
    <property type="project" value="Ensembl"/>
</dbReference>
<evidence type="ECO:0000256" key="11">
    <source>
        <dbReference type="ARBA" id="ARBA00023180"/>
    </source>
</evidence>
<dbReference type="PRINTS" id="PR01185">
    <property type="entry name" value="INTEGRINA"/>
</dbReference>
<keyword evidence="4" id="KW-0732">Signal</keyword>
<feature type="domain" description="Integrin alpha second immunoglobulin-like" evidence="16">
    <location>
        <begin position="610"/>
        <end position="749"/>
    </location>
</feature>
<evidence type="ECO:0000256" key="12">
    <source>
        <dbReference type="PROSITE-ProRule" id="PRU00803"/>
    </source>
</evidence>
<gene>
    <name evidence="18" type="primary">ITGA4</name>
</gene>
<dbReference type="AlphaFoldDB" id="A0A7M4F477"/>
<dbReference type="Pfam" id="PF01839">
    <property type="entry name" value="FG-GAP"/>
    <property type="match status" value="2"/>
</dbReference>
<accession>A0A7M4F477</accession>
<feature type="repeat" description="FG-GAP" evidence="12">
    <location>
        <begin position="401"/>
        <end position="463"/>
    </location>
</feature>
<comment type="subcellular location">
    <subcellularLocation>
        <location evidence="1 13">Membrane</location>
        <topology evidence="1 13">Single-pass type I membrane protein</topology>
    </subcellularLocation>
</comment>
<dbReference type="PANTHER" id="PTHR23220">
    <property type="entry name" value="INTEGRIN ALPHA"/>
    <property type="match status" value="1"/>
</dbReference>
<sequence>QPWEAPRTPGKAAGASTVAGPSLLYSTWGNLLCARTCVAQAFPGTSSSSTRLAGAPKADWSANSSVVNPGAIFRCRIRNNPNGNCEELQLGNPAGEFCGKTCLEERDNQWLGVSMSRQSGENGSIVACGHRWKNVFYVKKNEHKLPCGLCFAVPSDFRVQLSKRICPCYIDHVRKFGENHGSCQAGMSSFYTEDLIIMGAPGSYYWTGSIFVYNSTANTFRAYTDSNNQVKFGSYLGYAVGAGHFLTPTSIEVVGGAPQQEQTGKAYIFSIEATQLKILSEFKGKKLGAYFGAAVCAVDLNADGLSDLLVGAPMQSKVREEGRVYVYINSGSKAAMEELELELAGSDSYAARFGESIANLGDIDNDGFEDVAIGAPLEDNQEGAIYIYNGRKDGITASFSQRIQGHRISNTLSMFGHSISSGIDADNNGYQDVAVGAFLSDSAVLLRTKPVVIVEASLKHPDSVNRTNLECVENGQPAVCMNLMVCFTYKGREVPGYIVLFYNLSVDVTRKADTQARFYFSSNGTSATTSGSAEVYNNNVTCKLHPAFMRKDVRDILTPIHVEAAYHLGHHVLKKRSKRSVEDFPPLQPVLQRRKDRDIIKSKIVFARFCTQENCSADLKVYGKLAFPKPNEKKTYLAVGSMKTLLLNVSLYNAGDDAYQTGLHIQLPKGLYFIKILELVRIKSLCTLTFFCLWRTQYFTIKKFPFFLQLDFSFLLDASSLTRAEDDLNITVNATCEEDAQTMTCMKEKINLTFHVISAGLSMAPNIGVELMIPNAFAPRNFNLFNILDVKTTAGECVYNNYTRNCTLPETGGNILKDVFMFFSRPHKRLLYCMKDDNFCTKVFCKFGNMESGTEATVHMHLEATPALLEMDEASTLKFEIKAKASLEKNPKVIELHKRKQVAHVILEGVHNQKTKYHVTMIIIGCSSVAGIILFSALSFLLWKMGFFKRPDKLVHEDQNGRESLSLVEGKEKEDHDDN</sequence>
<dbReference type="Ensembl" id="ENSCPRT00005022562.1">
    <property type="protein sequence ID" value="ENSCPRP00005019280.1"/>
    <property type="gene ID" value="ENSCPRG00005013472.1"/>
</dbReference>
<dbReference type="GO" id="GO:0045906">
    <property type="term" value="P:negative regulation of vasoconstriction"/>
    <property type="evidence" value="ECO:0007669"/>
    <property type="project" value="Ensembl"/>
</dbReference>
<dbReference type="Gene3D" id="2.60.40.1460">
    <property type="entry name" value="Integrin domains. Chain A, domain 2"/>
    <property type="match status" value="1"/>
</dbReference>
<reference evidence="18" key="2">
    <citation type="submission" date="2025-09" db="UniProtKB">
        <authorList>
            <consortium name="Ensembl"/>
        </authorList>
    </citation>
    <scope>IDENTIFICATION</scope>
</reference>
<evidence type="ECO:0000256" key="9">
    <source>
        <dbReference type="ARBA" id="ARBA00023136"/>
    </source>
</evidence>
<comment type="similarity">
    <text evidence="2 13">Belongs to the integrin alpha chain family.</text>
</comment>
<keyword evidence="11" id="KW-0325">Glycoprotein</keyword>
<keyword evidence="8 13" id="KW-0401">Integrin</keyword>
<dbReference type="OMA" id="HVVKLEC"/>
<dbReference type="Pfam" id="PF20805">
    <property type="entry name" value="Integrin_A_Ig_2"/>
    <property type="match status" value="1"/>
</dbReference>
<dbReference type="InterPro" id="IPR032695">
    <property type="entry name" value="Integrin_dom_sf"/>
</dbReference>
<feature type="repeat" description="FG-GAP" evidence="12">
    <location>
        <begin position="340"/>
        <end position="397"/>
    </location>
</feature>
<keyword evidence="19" id="KW-1185">Reference proteome</keyword>
<dbReference type="GO" id="GO:0034446">
    <property type="term" value="P:substrate adhesion-dependent cell spreading"/>
    <property type="evidence" value="ECO:0007669"/>
    <property type="project" value="Ensembl"/>
</dbReference>
<feature type="repeat" description="FG-GAP" evidence="12">
    <location>
        <begin position="171"/>
        <end position="222"/>
    </location>
</feature>
<keyword evidence="6 13" id="KW-0130">Cell adhesion</keyword>
<dbReference type="InterPro" id="IPR048286">
    <property type="entry name" value="Integrin_alpha_Ig-like_3"/>
</dbReference>
<keyword evidence="7 13" id="KW-1133">Transmembrane helix</keyword>
<organism evidence="18 19">
    <name type="scientific">Crocodylus porosus</name>
    <name type="common">Saltwater crocodile</name>
    <name type="synonym">Estuarine crocodile</name>
    <dbReference type="NCBI Taxonomy" id="8502"/>
    <lineage>
        <taxon>Eukaryota</taxon>
        <taxon>Metazoa</taxon>
        <taxon>Chordata</taxon>
        <taxon>Craniata</taxon>
        <taxon>Vertebrata</taxon>
        <taxon>Euteleostomi</taxon>
        <taxon>Archelosauria</taxon>
        <taxon>Archosauria</taxon>
        <taxon>Crocodylia</taxon>
        <taxon>Longirostres</taxon>
        <taxon>Crocodylidae</taxon>
        <taxon>Crocodylus</taxon>
    </lineage>
</organism>
<dbReference type="GO" id="GO:0034669">
    <property type="term" value="C:integrin alpha4-beta7 complex"/>
    <property type="evidence" value="ECO:0007669"/>
    <property type="project" value="Ensembl"/>
</dbReference>
<dbReference type="GO" id="GO:0009897">
    <property type="term" value="C:external side of plasma membrane"/>
    <property type="evidence" value="ECO:0007669"/>
    <property type="project" value="TreeGrafter"/>
</dbReference>
<dbReference type="Gene3D" id="1.20.5.930">
    <property type="entry name" value="Bicelle-embedded integrin alpha(iib) transmembrane segment"/>
    <property type="match status" value="1"/>
</dbReference>
<keyword evidence="3 13" id="KW-0812">Transmembrane</keyword>